<evidence type="ECO:0000259" key="4">
    <source>
        <dbReference type="PROSITE" id="PS51203"/>
    </source>
</evidence>
<dbReference type="EMBL" id="FXTH01000007">
    <property type="protein sequence ID" value="SMO63224.1"/>
    <property type="molecule type" value="Genomic_DNA"/>
</dbReference>
<dbReference type="Proteomes" id="UP000317593">
    <property type="component" value="Unassembled WGS sequence"/>
</dbReference>
<evidence type="ECO:0000256" key="1">
    <source>
        <dbReference type="PROSITE-ProRule" id="PRU00285"/>
    </source>
</evidence>
<feature type="domain" description="CS" evidence="4">
    <location>
        <begin position="43"/>
        <end position="149"/>
    </location>
</feature>
<dbReference type="InterPro" id="IPR002068">
    <property type="entry name" value="A-crystallin/Hsp20_dom"/>
</dbReference>
<evidence type="ECO:0000313" key="6">
    <source>
        <dbReference type="Proteomes" id="UP000317593"/>
    </source>
</evidence>
<gene>
    <name evidence="5" type="ORF">SAMN06265218_107138</name>
</gene>
<dbReference type="RefSeq" id="WP_142714383.1">
    <property type="nucleotide sequence ID" value="NZ_FXTH01000007.1"/>
</dbReference>
<dbReference type="InterPro" id="IPR008978">
    <property type="entry name" value="HSP20-like_chaperone"/>
</dbReference>
<dbReference type="CDD" id="cd06464">
    <property type="entry name" value="ACD_sHsps-like"/>
    <property type="match status" value="1"/>
</dbReference>
<name>A0A521CUT1_9BACT</name>
<comment type="similarity">
    <text evidence="1 2">Belongs to the small heat shock protein (HSP20) family.</text>
</comment>
<evidence type="ECO:0000256" key="2">
    <source>
        <dbReference type="RuleBase" id="RU003616"/>
    </source>
</evidence>
<dbReference type="InterPro" id="IPR007052">
    <property type="entry name" value="CS_dom"/>
</dbReference>
<dbReference type="SUPFAM" id="SSF49764">
    <property type="entry name" value="HSP20-like chaperones"/>
    <property type="match status" value="1"/>
</dbReference>
<sequence length="149" mass="17505">MSKLTRYSEFPVIESIRRDMDRIFDDLIPSAWRMDKDEKALGLWAPRTDMSETDDEYVVTVDLPGISKKEIEVNYQNNRLTISGERKKEEKEEKKDFIRKERYEGRFLRSFTLPTKVKDDDIKASFQDGVLTVHVPKAEVSKQKKVTIT</sequence>
<dbReference type="PANTHER" id="PTHR11527">
    <property type="entry name" value="HEAT-SHOCK PROTEIN 20 FAMILY MEMBER"/>
    <property type="match status" value="1"/>
</dbReference>
<protein>
    <submittedName>
        <fullName evidence="5">HSP20 family protein</fullName>
    </submittedName>
</protein>
<dbReference type="Gene3D" id="2.60.40.790">
    <property type="match status" value="1"/>
</dbReference>
<dbReference type="OrthoDB" id="9814487at2"/>
<reference evidence="5 6" key="1">
    <citation type="submission" date="2017-05" db="EMBL/GenBank/DDBJ databases">
        <authorList>
            <person name="Varghese N."/>
            <person name="Submissions S."/>
        </authorList>
    </citation>
    <scope>NUCLEOTIDE SEQUENCE [LARGE SCALE GENOMIC DNA]</scope>
    <source>
        <strain evidence="5 6">DSM 21194</strain>
    </source>
</reference>
<evidence type="ECO:0000259" key="3">
    <source>
        <dbReference type="PROSITE" id="PS01031"/>
    </source>
</evidence>
<dbReference type="PROSITE" id="PS51203">
    <property type="entry name" value="CS"/>
    <property type="match status" value="1"/>
</dbReference>
<dbReference type="PROSITE" id="PS01031">
    <property type="entry name" value="SHSP"/>
    <property type="match status" value="1"/>
</dbReference>
<dbReference type="InterPro" id="IPR031107">
    <property type="entry name" value="Small_HSP"/>
</dbReference>
<dbReference type="AlphaFoldDB" id="A0A521CUT1"/>
<proteinExistence type="inferred from homology"/>
<dbReference type="Pfam" id="PF00011">
    <property type="entry name" value="HSP20"/>
    <property type="match status" value="1"/>
</dbReference>
<evidence type="ECO:0000313" key="5">
    <source>
        <dbReference type="EMBL" id="SMO63224.1"/>
    </source>
</evidence>
<organism evidence="5 6">
    <name type="scientific">Fodinibius sediminis</name>
    <dbReference type="NCBI Taxonomy" id="1214077"/>
    <lineage>
        <taxon>Bacteria</taxon>
        <taxon>Pseudomonadati</taxon>
        <taxon>Balneolota</taxon>
        <taxon>Balneolia</taxon>
        <taxon>Balneolales</taxon>
        <taxon>Balneolaceae</taxon>
        <taxon>Fodinibius</taxon>
    </lineage>
</organism>
<keyword evidence="6" id="KW-1185">Reference proteome</keyword>
<accession>A0A521CUT1</accession>
<feature type="domain" description="SHSP" evidence="3">
    <location>
        <begin position="39"/>
        <end position="149"/>
    </location>
</feature>